<proteinExistence type="predicted"/>
<dbReference type="AlphaFoldDB" id="A0AAV7N7N8"/>
<feature type="compositionally biased region" description="Basic and acidic residues" evidence="1">
    <location>
        <begin position="30"/>
        <end position="41"/>
    </location>
</feature>
<comment type="caution">
    <text evidence="2">The sequence shown here is derived from an EMBL/GenBank/DDBJ whole genome shotgun (WGS) entry which is preliminary data.</text>
</comment>
<feature type="compositionally biased region" description="Basic residues" evidence="1">
    <location>
        <begin position="62"/>
        <end position="74"/>
    </location>
</feature>
<name>A0AAV7N7N8_PLEWA</name>
<dbReference type="Proteomes" id="UP001066276">
    <property type="component" value="Chromosome 9"/>
</dbReference>
<gene>
    <name evidence="2" type="ORF">NDU88_008052</name>
</gene>
<protein>
    <submittedName>
        <fullName evidence="2">Uncharacterized protein</fullName>
    </submittedName>
</protein>
<keyword evidence="3" id="KW-1185">Reference proteome</keyword>
<accession>A0AAV7N7N8</accession>
<feature type="region of interest" description="Disordered" evidence="1">
    <location>
        <begin position="1"/>
        <end position="74"/>
    </location>
</feature>
<evidence type="ECO:0000256" key="1">
    <source>
        <dbReference type="SAM" id="MobiDB-lite"/>
    </source>
</evidence>
<evidence type="ECO:0000313" key="2">
    <source>
        <dbReference type="EMBL" id="KAJ1110704.1"/>
    </source>
</evidence>
<organism evidence="2 3">
    <name type="scientific">Pleurodeles waltl</name>
    <name type="common">Iberian ribbed newt</name>
    <dbReference type="NCBI Taxonomy" id="8319"/>
    <lineage>
        <taxon>Eukaryota</taxon>
        <taxon>Metazoa</taxon>
        <taxon>Chordata</taxon>
        <taxon>Craniata</taxon>
        <taxon>Vertebrata</taxon>
        <taxon>Euteleostomi</taxon>
        <taxon>Amphibia</taxon>
        <taxon>Batrachia</taxon>
        <taxon>Caudata</taxon>
        <taxon>Salamandroidea</taxon>
        <taxon>Salamandridae</taxon>
        <taxon>Pleurodelinae</taxon>
        <taxon>Pleurodeles</taxon>
    </lineage>
</organism>
<reference evidence="2" key="1">
    <citation type="journal article" date="2022" name="bioRxiv">
        <title>Sequencing and chromosome-scale assembly of the giantPleurodeles waltlgenome.</title>
        <authorList>
            <person name="Brown T."/>
            <person name="Elewa A."/>
            <person name="Iarovenko S."/>
            <person name="Subramanian E."/>
            <person name="Araus A.J."/>
            <person name="Petzold A."/>
            <person name="Susuki M."/>
            <person name="Suzuki K.-i.T."/>
            <person name="Hayashi T."/>
            <person name="Toyoda A."/>
            <person name="Oliveira C."/>
            <person name="Osipova E."/>
            <person name="Leigh N.D."/>
            <person name="Simon A."/>
            <person name="Yun M.H."/>
        </authorList>
    </citation>
    <scope>NUCLEOTIDE SEQUENCE</scope>
    <source>
        <strain evidence="2">20211129_DDA</strain>
        <tissue evidence="2">Liver</tissue>
    </source>
</reference>
<evidence type="ECO:0000313" key="3">
    <source>
        <dbReference type="Proteomes" id="UP001066276"/>
    </source>
</evidence>
<dbReference type="EMBL" id="JANPWB010000013">
    <property type="protein sequence ID" value="KAJ1110704.1"/>
    <property type="molecule type" value="Genomic_DNA"/>
</dbReference>
<sequence length="74" mass="7601">MSEAGGVGSPGRASALPSARGLCALSRTSFRVERDAAERRPAPPVGGQGGHVPPEEPCGHAAPRRLRHSGHVAR</sequence>